<name>A0A1I2BHF8_9BACT</name>
<dbReference type="Proteomes" id="UP000181976">
    <property type="component" value="Unassembled WGS sequence"/>
</dbReference>
<reference evidence="1 2" key="1">
    <citation type="submission" date="2016-10" db="EMBL/GenBank/DDBJ databases">
        <authorList>
            <person name="de Groot N.N."/>
        </authorList>
    </citation>
    <scope>NUCLEOTIDE SEQUENCE [LARGE SCALE GENOMIC DNA]</scope>
    <source>
        <strain evidence="1 2">DSM 19012</strain>
    </source>
</reference>
<evidence type="ECO:0000313" key="1">
    <source>
        <dbReference type="EMBL" id="SFE55509.1"/>
    </source>
</evidence>
<keyword evidence="2" id="KW-1185">Reference proteome</keyword>
<dbReference type="InParanoid" id="A0A1I2BHF8"/>
<dbReference type="EMBL" id="FONA01000013">
    <property type="protein sequence ID" value="SFE55509.1"/>
    <property type="molecule type" value="Genomic_DNA"/>
</dbReference>
<organism evidence="1 2">
    <name type="scientific">Thermophagus xiamenensis</name>
    <dbReference type="NCBI Taxonomy" id="385682"/>
    <lineage>
        <taxon>Bacteria</taxon>
        <taxon>Pseudomonadati</taxon>
        <taxon>Bacteroidota</taxon>
        <taxon>Bacteroidia</taxon>
        <taxon>Marinilabiliales</taxon>
        <taxon>Marinilabiliaceae</taxon>
        <taxon>Thermophagus</taxon>
    </lineage>
</organism>
<dbReference type="AlphaFoldDB" id="A0A1I2BHF8"/>
<protein>
    <submittedName>
        <fullName evidence="1">Uncharacterized protein</fullName>
    </submittedName>
</protein>
<gene>
    <name evidence="1" type="ORF">SAMN05444380_11358</name>
</gene>
<accession>A0A1I2BHF8</accession>
<proteinExistence type="predicted"/>
<evidence type="ECO:0000313" key="2">
    <source>
        <dbReference type="Proteomes" id="UP000181976"/>
    </source>
</evidence>
<sequence>MIIAILRNKVLFDTKKVFNSLIPGCKCKNNRTVFMFTIYCYSKQKSHLSN</sequence>